<dbReference type="EMBL" id="SRLO01000885">
    <property type="protein sequence ID" value="TNN44777.1"/>
    <property type="molecule type" value="Genomic_DNA"/>
</dbReference>
<evidence type="ECO:0000313" key="2">
    <source>
        <dbReference type="EMBL" id="TNN44777.1"/>
    </source>
</evidence>
<evidence type="ECO:0000313" key="3">
    <source>
        <dbReference type="Proteomes" id="UP000314294"/>
    </source>
</evidence>
<accession>A0A4Z2FU31</accession>
<proteinExistence type="predicted"/>
<feature type="compositionally biased region" description="Basic and acidic residues" evidence="1">
    <location>
        <begin position="146"/>
        <end position="171"/>
    </location>
</feature>
<name>A0A4Z2FU31_9TELE</name>
<gene>
    <name evidence="2" type="ORF">EYF80_045026</name>
</gene>
<dbReference type="Proteomes" id="UP000314294">
    <property type="component" value="Unassembled WGS sequence"/>
</dbReference>
<feature type="region of interest" description="Disordered" evidence="1">
    <location>
        <begin position="1"/>
        <end position="32"/>
    </location>
</feature>
<protein>
    <submittedName>
        <fullName evidence="2">Uncharacterized protein</fullName>
    </submittedName>
</protein>
<organism evidence="2 3">
    <name type="scientific">Liparis tanakae</name>
    <name type="common">Tanaka's snailfish</name>
    <dbReference type="NCBI Taxonomy" id="230148"/>
    <lineage>
        <taxon>Eukaryota</taxon>
        <taxon>Metazoa</taxon>
        <taxon>Chordata</taxon>
        <taxon>Craniata</taxon>
        <taxon>Vertebrata</taxon>
        <taxon>Euteleostomi</taxon>
        <taxon>Actinopterygii</taxon>
        <taxon>Neopterygii</taxon>
        <taxon>Teleostei</taxon>
        <taxon>Neoteleostei</taxon>
        <taxon>Acanthomorphata</taxon>
        <taxon>Eupercaria</taxon>
        <taxon>Perciformes</taxon>
        <taxon>Cottioidei</taxon>
        <taxon>Cottales</taxon>
        <taxon>Liparidae</taxon>
        <taxon>Liparis</taxon>
    </lineage>
</organism>
<dbReference type="AlphaFoldDB" id="A0A4Z2FU31"/>
<feature type="region of interest" description="Disordered" evidence="1">
    <location>
        <begin position="72"/>
        <end position="171"/>
    </location>
</feature>
<comment type="caution">
    <text evidence="2">The sequence shown here is derived from an EMBL/GenBank/DDBJ whole genome shotgun (WGS) entry which is preliminary data.</text>
</comment>
<keyword evidence="3" id="KW-1185">Reference proteome</keyword>
<feature type="compositionally biased region" description="Low complexity" evidence="1">
    <location>
        <begin position="111"/>
        <end position="125"/>
    </location>
</feature>
<reference evidence="2 3" key="1">
    <citation type="submission" date="2019-03" db="EMBL/GenBank/DDBJ databases">
        <title>First draft genome of Liparis tanakae, snailfish: a comprehensive survey of snailfish specific genes.</title>
        <authorList>
            <person name="Kim W."/>
            <person name="Song I."/>
            <person name="Jeong J.-H."/>
            <person name="Kim D."/>
            <person name="Kim S."/>
            <person name="Ryu S."/>
            <person name="Song J.Y."/>
            <person name="Lee S.K."/>
        </authorList>
    </citation>
    <scope>NUCLEOTIDE SEQUENCE [LARGE SCALE GENOMIC DNA]</scope>
    <source>
        <tissue evidence="2">Muscle</tissue>
    </source>
</reference>
<feature type="compositionally biased region" description="Low complexity" evidence="1">
    <location>
        <begin position="93"/>
        <end position="104"/>
    </location>
</feature>
<evidence type="ECO:0000256" key="1">
    <source>
        <dbReference type="SAM" id="MobiDB-lite"/>
    </source>
</evidence>
<sequence length="171" mass="18455">MHDRPPGNNAQLTGDRDDLRHVPPGVGAHVQVPRLGKPDTARISLCSMASRRGLRRARDHRRRTTALCFRFRGSNTLGTDRGEDFPTFTPEHNNNNNNNNNSSNGTSSIFSPGGSAPSEAASPSSLDSEATMEVDNGDASSSDGGHSLDEQDDKLFPMEGEKEDEAPRAAR</sequence>